<dbReference type="RefSeq" id="WP_310074071.1">
    <property type="nucleotide sequence ID" value="NZ_JAVDVX010000006.1"/>
</dbReference>
<evidence type="ECO:0000313" key="10">
    <source>
        <dbReference type="Proteomes" id="UP001253595"/>
    </source>
</evidence>
<sequence length="1437" mass="153778">MSIQHYVAKCCDIAGYLPLRKINISLLVGVLSIAIAHSAHAAPSQDPLFLSNPVVPIMMLNMSKDHQLYYKIYDDYSDLDGGGEDTTYKNSYDYYGYFDSEKCYTYNTTSNRFVPSRLVDNNGYCNYTGGSSEWSGNFLNWSSMTRVDSIRKILYGGLRSTDSATVTVLERAFLPHDAHSFAKFYNGTDLGKLTPFGDTATVPVGLTGVKETGITICNTTPGGSALSQNVTNAPLLRVAKGNYTFWASNERWQCRWNSEVSAPNGNASAVTGVFSYTDTPVNANKLGTGSASGEFYARVEVCKSGLEESNCYLYPSGNKKPEGLLQKYGEIRDGSSVAKINFGLLTGSYSKNKSGGILRKAIGNMSAEINATTNGTFTNADGAIKTLNSLRPYGYRYSDGTYFGATGSDNCSWGLGSFSNADCSNWGNPQAEIFLESLRYLAGKSANADYVETNTAKNDASRIAGLTEASWTPAPVTSANYCAPLNVLQFNASTTSYDGDNLGAAADIGVTVNDWTNKIADASHENLTGNFFIGSNGTNADELCTKKPITSLSAVRGTCPDAPRLQGSYQIAGLAHYARTNDLIPTAVKGTQSVRTYGVALSPALPKVTIDVPNGSGKKVTILPACRNKSISPESNCAIVDFKILSQSTDKTSGTLYVNWEDSEQGGDYDQDMWGVIKYAVTATTVSVTTDVVAQSTPNVMGFGYVISGTTNDGFHVHSGINGYSAYECSNCTSGNAENLKSYTVGNDGGSLLESPLYYAAKWGGYSDAFVDEVKEAKGTAYTDADLLAAIKTAKPESYYYATDPRQLEKSLEDAFRDVAKATGSASAVATNSTRLSEGSYVFQAQFNSENWTGELNVFEFDDEGNLPAAPVGTTEDANSMPKSGSGRTVYTINAAGNLGTFNWASLTTAQKDLLKLTGDTGYTQAEKRADWLLGNATYETDIDKLRKRGTGTKRVILGDIVNSSPAYVGAQDFRYNRLPVGGSSYSDFVKLKKAKKPRVFVGSNDGAVHAFETPADKAKTKTFVELFAYIPGIAFPKLALTAQADYGSKANPHQFIVDGPITVGDVFIGGNWRTIIVGTLGAGGRGVYALDVTDPTPKVLWELSAADYPQLGYVLGKPLIVPMKNDRWAVVFGNGSSSGSTSSLFVVDIEAPKNPSYTKILDAGVGTGLSAPALLPNVIGQVEVAYAGDLSGNLWRFNLFGTSASDWKKDYLLFAATDKNGAGGNAQPISAAPTLGLNALKNDNVMVYFGTGKYFEAGDNTAAATPVHSFYAIADVGRTVARTSLFKKELDTTYTPNSRKVKQDVALPVQSPDWAINNGWYLDFGDTPGERVTTKSLLLQDWLIFPTLIPSGFACEYGGRSWLMAVKAVGDRSNGNPPPINSVLNEFLVLGDVGFGQLGEAGKGAIIGSGTDATLLNIEAEYDAGTEGRQSWRQVQ</sequence>
<evidence type="ECO:0000256" key="2">
    <source>
        <dbReference type="ARBA" id="ARBA00008387"/>
    </source>
</evidence>
<evidence type="ECO:0000313" key="9">
    <source>
        <dbReference type="EMBL" id="MDR7091133.1"/>
    </source>
</evidence>
<feature type="signal peptide" evidence="7">
    <location>
        <begin position="1"/>
        <end position="41"/>
    </location>
</feature>
<dbReference type="EMBL" id="JAVDVX010000006">
    <property type="protein sequence ID" value="MDR7091133.1"/>
    <property type="molecule type" value="Genomic_DNA"/>
</dbReference>
<keyword evidence="3" id="KW-1029">Fimbrium biogenesis</keyword>
<comment type="similarity">
    <text evidence="2">Belongs to the PilY1 family.</text>
</comment>
<evidence type="ECO:0000256" key="6">
    <source>
        <dbReference type="ARBA" id="ARBA00023263"/>
    </source>
</evidence>
<dbReference type="InterPro" id="IPR011047">
    <property type="entry name" value="Quinoprotein_ADH-like_sf"/>
</dbReference>
<evidence type="ECO:0000256" key="5">
    <source>
        <dbReference type="ARBA" id="ARBA00022837"/>
    </source>
</evidence>
<comment type="caution">
    <text evidence="9">The sequence shown here is derived from an EMBL/GenBank/DDBJ whole genome shotgun (WGS) entry which is preliminary data.</text>
</comment>
<keyword evidence="4" id="KW-0479">Metal-binding</keyword>
<protein>
    <submittedName>
        <fullName evidence="9">Type IV pilus assembly protein PilY1</fullName>
    </submittedName>
</protein>
<dbReference type="Pfam" id="PF05567">
    <property type="entry name" value="T4P_PilY1"/>
    <property type="match status" value="1"/>
</dbReference>
<feature type="chain" id="PRO_5045842887" evidence="7">
    <location>
        <begin position="42"/>
        <end position="1437"/>
    </location>
</feature>
<keyword evidence="10" id="KW-1185">Reference proteome</keyword>
<evidence type="ECO:0000259" key="8">
    <source>
        <dbReference type="Pfam" id="PF05567"/>
    </source>
</evidence>
<evidence type="ECO:0000256" key="7">
    <source>
        <dbReference type="SAM" id="SignalP"/>
    </source>
</evidence>
<evidence type="ECO:0000256" key="4">
    <source>
        <dbReference type="ARBA" id="ARBA00022723"/>
    </source>
</evidence>
<feature type="domain" description="PilY1 beta-propeller" evidence="8">
    <location>
        <begin position="958"/>
        <end position="1279"/>
    </location>
</feature>
<gene>
    <name evidence="9" type="ORF">J2X05_003168</name>
</gene>
<dbReference type="Proteomes" id="UP001253595">
    <property type="component" value="Unassembled WGS sequence"/>
</dbReference>
<accession>A0ABU1V1A8</accession>
<keyword evidence="6" id="KW-0281">Fimbrium</keyword>
<reference evidence="9 10" key="1">
    <citation type="submission" date="2023-07" db="EMBL/GenBank/DDBJ databases">
        <title>Sorghum-associated microbial communities from plants grown in Nebraska, USA.</title>
        <authorList>
            <person name="Schachtman D."/>
        </authorList>
    </citation>
    <scope>NUCLEOTIDE SEQUENCE [LARGE SCALE GENOMIC DNA]</scope>
    <source>
        <strain evidence="9 10">BE190</strain>
    </source>
</reference>
<comment type="subcellular location">
    <subcellularLocation>
        <location evidence="1">Fimbrium</location>
    </subcellularLocation>
</comment>
<evidence type="ECO:0000256" key="3">
    <source>
        <dbReference type="ARBA" id="ARBA00022558"/>
    </source>
</evidence>
<dbReference type="SUPFAM" id="SSF50998">
    <property type="entry name" value="Quinoprotein alcohol dehydrogenase-like"/>
    <property type="match status" value="1"/>
</dbReference>
<organism evidence="9 10">
    <name type="scientific">Cellvibrio fibrivorans</name>
    <dbReference type="NCBI Taxonomy" id="126350"/>
    <lineage>
        <taxon>Bacteria</taxon>
        <taxon>Pseudomonadati</taxon>
        <taxon>Pseudomonadota</taxon>
        <taxon>Gammaproteobacteria</taxon>
        <taxon>Cellvibrionales</taxon>
        <taxon>Cellvibrionaceae</taxon>
        <taxon>Cellvibrio</taxon>
    </lineage>
</organism>
<dbReference type="InterPro" id="IPR008707">
    <property type="entry name" value="B-propeller_PilY1"/>
</dbReference>
<evidence type="ECO:0000256" key="1">
    <source>
        <dbReference type="ARBA" id="ARBA00004561"/>
    </source>
</evidence>
<keyword evidence="7" id="KW-0732">Signal</keyword>
<name>A0ABU1V1A8_9GAMM</name>
<proteinExistence type="inferred from homology"/>
<keyword evidence="5" id="KW-0106">Calcium</keyword>